<sequence>MIGSSARSDRSTRFALWYDVGRGTPPPPPGPGPAGDTSKLSRCTASLTSEQCSIAGVTQRPQLPPPFGSRAIRPAAPASWGTRDKDARLGQSQRLCPGRSGPSTVAGAPSTLPCIAVPRACRMVHRRRKRARTCVERGRFTLQPRPDIPTQGGGAVAIVAPWRCGHRCRVGCEELGGQQARMTRYGPSAKLPFDGAEVS</sequence>
<evidence type="ECO:0000313" key="2">
    <source>
        <dbReference type="EMBL" id="ETL89253.1"/>
    </source>
</evidence>
<feature type="region of interest" description="Disordered" evidence="1">
    <location>
        <begin position="16"/>
        <end position="42"/>
    </location>
</feature>
<gene>
    <name evidence="2" type="ORF">L917_11787</name>
</gene>
<proteinExistence type="predicted"/>
<dbReference type="AlphaFoldDB" id="W2KVR1"/>
<protein>
    <submittedName>
        <fullName evidence="2">Uncharacterized protein</fullName>
    </submittedName>
</protein>
<name>W2KVR1_PHYNI</name>
<organism evidence="2">
    <name type="scientific">Phytophthora nicotianae</name>
    <name type="common">Potato buckeye rot agent</name>
    <name type="synonym">Phytophthora parasitica</name>
    <dbReference type="NCBI Taxonomy" id="4792"/>
    <lineage>
        <taxon>Eukaryota</taxon>
        <taxon>Sar</taxon>
        <taxon>Stramenopiles</taxon>
        <taxon>Oomycota</taxon>
        <taxon>Peronosporomycetes</taxon>
        <taxon>Peronosporales</taxon>
        <taxon>Peronosporaceae</taxon>
        <taxon>Phytophthora</taxon>
    </lineage>
</organism>
<dbReference type="Proteomes" id="UP000054423">
    <property type="component" value="Unassembled WGS sequence"/>
</dbReference>
<feature type="region of interest" description="Disordered" evidence="1">
    <location>
        <begin position="58"/>
        <end position="104"/>
    </location>
</feature>
<reference evidence="2" key="1">
    <citation type="submission" date="2013-11" db="EMBL/GenBank/DDBJ databases">
        <title>The Genome Sequence of Phytophthora parasitica CHvinca01.</title>
        <authorList>
            <consortium name="The Broad Institute Genomics Platform"/>
            <person name="Russ C."/>
            <person name="Tyler B."/>
            <person name="Panabieres F."/>
            <person name="Shan W."/>
            <person name="Tripathy S."/>
            <person name="Grunwald N."/>
            <person name="Machado M."/>
            <person name="Johnson C.S."/>
            <person name="Arredondo F."/>
            <person name="Hong C."/>
            <person name="Coffey M."/>
            <person name="Young S.K."/>
            <person name="Zeng Q."/>
            <person name="Gargeya S."/>
            <person name="Fitzgerald M."/>
            <person name="Abouelleil A."/>
            <person name="Alvarado L."/>
            <person name="Chapman S.B."/>
            <person name="Gainer-Dewar J."/>
            <person name="Goldberg J."/>
            <person name="Griggs A."/>
            <person name="Gujja S."/>
            <person name="Hansen M."/>
            <person name="Howarth C."/>
            <person name="Imamovic A."/>
            <person name="Ireland A."/>
            <person name="Larimer J."/>
            <person name="McCowan C."/>
            <person name="Murphy C."/>
            <person name="Pearson M."/>
            <person name="Poon T.W."/>
            <person name="Priest M."/>
            <person name="Roberts A."/>
            <person name="Saif S."/>
            <person name="Shea T."/>
            <person name="Sykes S."/>
            <person name="Wortman J."/>
            <person name="Nusbaum C."/>
            <person name="Birren B."/>
        </authorList>
    </citation>
    <scope>NUCLEOTIDE SEQUENCE [LARGE SCALE GENOMIC DNA]</scope>
    <source>
        <strain evidence="2">CHvinca01</strain>
    </source>
</reference>
<evidence type="ECO:0000256" key="1">
    <source>
        <dbReference type="SAM" id="MobiDB-lite"/>
    </source>
</evidence>
<accession>W2KVR1</accession>
<dbReference type="EMBL" id="KI680582">
    <property type="protein sequence ID" value="ETL89253.1"/>
    <property type="molecule type" value="Genomic_DNA"/>
</dbReference>